<gene>
    <name evidence="1" type="ORF">ISP19_11135</name>
</gene>
<reference evidence="1" key="1">
    <citation type="submission" date="2020-10" db="EMBL/GenBank/DDBJ databases">
        <title>Phylogeny of dyella-like bacteria.</title>
        <authorList>
            <person name="Fu J."/>
        </authorList>
    </citation>
    <scope>NUCLEOTIDE SEQUENCE</scope>
    <source>
        <strain evidence="1">DHOC52</strain>
    </source>
</reference>
<dbReference type="SUPFAM" id="SSF52096">
    <property type="entry name" value="ClpP/crotonase"/>
    <property type="match status" value="1"/>
</dbReference>
<dbReference type="EMBL" id="JADIKE010000035">
    <property type="protein sequence ID" value="MBM7125921.1"/>
    <property type="molecule type" value="Genomic_DNA"/>
</dbReference>
<keyword evidence="2" id="KW-1185">Reference proteome</keyword>
<organism evidence="1 2">
    <name type="scientific">Dyella flava</name>
    <dbReference type="NCBI Taxonomy" id="1920170"/>
    <lineage>
        <taxon>Bacteria</taxon>
        <taxon>Pseudomonadati</taxon>
        <taxon>Pseudomonadota</taxon>
        <taxon>Gammaproteobacteria</taxon>
        <taxon>Lysobacterales</taxon>
        <taxon>Rhodanobacteraceae</taxon>
        <taxon>Dyella</taxon>
    </lineage>
</organism>
<name>A0ABS2K3Y9_9GAMM</name>
<protein>
    <submittedName>
        <fullName evidence="1">Uncharacterized protein</fullName>
    </submittedName>
</protein>
<dbReference type="InterPro" id="IPR029045">
    <property type="entry name" value="ClpP/crotonase-like_dom_sf"/>
</dbReference>
<proteinExistence type="predicted"/>
<dbReference type="RefSeq" id="WP_204682015.1">
    <property type="nucleotide sequence ID" value="NZ_BSNR01000001.1"/>
</dbReference>
<evidence type="ECO:0000313" key="1">
    <source>
        <dbReference type="EMBL" id="MBM7125921.1"/>
    </source>
</evidence>
<sequence length="46" mass="5095">MRVTHHDGVTVFHLQGVTPDVIVTPSLQDIRAGRDVVLSRVVELCQ</sequence>
<dbReference type="Gene3D" id="3.90.226.10">
    <property type="entry name" value="2-enoyl-CoA Hydratase, Chain A, domain 1"/>
    <property type="match status" value="1"/>
</dbReference>
<accession>A0ABS2K3Y9</accession>
<comment type="caution">
    <text evidence="1">The sequence shown here is derived from an EMBL/GenBank/DDBJ whole genome shotgun (WGS) entry which is preliminary data.</text>
</comment>
<dbReference type="Proteomes" id="UP001430149">
    <property type="component" value="Unassembled WGS sequence"/>
</dbReference>
<evidence type="ECO:0000313" key="2">
    <source>
        <dbReference type="Proteomes" id="UP001430149"/>
    </source>
</evidence>